<dbReference type="InterPro" id="IPR007294">
    <property type="entry name" value="DUF401"/>
</dbReference>
<feature type="transmembrane region" description="Helical" evidence="1">
    <location>
        <begin position="59"/>
        <end position="78"/>
    </location>
</feature>
<sequence length="420" mass="44785">MTAIFSIVFVFAVMLTGIRLKLGLGLSILAGSFVLALLFGLSPLAWLGAIPDALLTEETFVLCAIIAVILAFSALYSASGQSERFMRAIRAQIRSRSLLLVFFPALIGLLPMPGGAIFSAPMVEKAASELAIPQRDQALINYWFRHIWELAWPLYPGLILASSLAGIPVTGIVALLWAGPLVAIALGWLLILRPALKNAPRLPAIAAKSRNGRDWLGGLPLFTAIAGSIGGEWLCAVLWPGRPMEYGVIAALILASGVSLFMAQAKWTAVLREAGKDNTMSLLAVVGAIFIFKEILHQGHVVDVLAQTLGGGRAIYVMAIVLPFLVGFVAGLTIAFVGATFPLLFGLAHSSGQPHLIPVILSLGMYAGYAGIMSSPMHICYLMTCNYFHQDPGKLLPRILVPGLLLIPAGVVVTFLMVPR</sequence>
<keyword evidence="1" id="KW-0812">Transmembrane</keyword>
<evidence type="ECO:0000313" key="2">
    <source>
        <dbReference type="EMBL" id="SFK33090.1"/>
    </source>
</evidence>
<dbReference type="OrthoDB" id="367235at2"/>
<dbReference type="PANTHER" id="PTHR39556:SF1">
    <property type="entry name" value="PROTEIN, PUTATIVE-RELATED"/>
    <property type="match status" value="1"/>
</dbReference>
<name>A0A1I3YMV9_9BACT</name>
<feature type="transmembrane region" description="Helical" evidence="1">
    <location>
        <begin position="356"/>
        <end position="379"/>
    </location>
</feature>
<dbReference type="Pfam" id="PF04165">
    <property type="entry name" value="DUF401"/>
    <property type="match status" value="1"/>
</dbReference>
<proteinExistence type="predicted"/>
<organism evidence="2 3">
    <name type="scientific">Desulfomicrobium apsheronum</name>
    <dbReference type="NCBI Taxonomy" id="52560"/>
    <lineage>
        <taxon>Bacteria</taxon>
        <taxon>Pseudomonadati</taxon>
        <taxon>Thermodesulfobacteriota</taxon>
        <taxon>Desulfovibrionia</taxon>
        <taxon>Desulfovibrionales</taxon>
        <taxon>Desulfomicrobiaceae</taxon>
        <taxon>Desulfomicrobium</taxon>
    </lineage>
</organism>
<feature type="transmembrane region" description="Helical" evidence="1">
    <location>
        <begin position="98"/>
        <end position="120"/>
    </location>
</feature>
<keyword evidence="1" id="KW-1133">Transmembrane helix</keyword>
<keyword evidence="1" id="KW-0472">Membrane</keyword>
<dbReference type="EMBL" id="FORX01000020">
    <property type="protein sequence ID" value="SFK33090.1"/>
    <property type="molecule type" value="Genomic_DNA"/>
</dbReference>
<protein>
    <recommendedName>
        <fullName evidence="4">DUF401 family protein</fullName>
    </recommendedName>
</protein>
<evidence type="ECO:0000313" key="3">
    <source>
        <dbReference type="Proteomes" id="UP000198635"/>
    </source>
</evidence>
<feature type="transmembrane region" description="Helical" evidence="1">
    <location>
        <begin position="218"/>
        <end position="240"/>
    </location>
</feature>
<evidence type="ECO:0000256" key="1">
    <source>
        <dbReference type="SAM" id="Phobius"/>
    </source>
</evidence>
<feature type="transmembrane region" description="Helical" evidence="1">
    <location>
        <begin position="399"/>
        <end position="418"/>
    </location>
</feature>
<dbReference type="PANTHER" id="PTHR39556">
    <property type="entry name" value="PROTEIN, PUTATIVE-RELATED"/>
    <property type="match status" value="1"/>
</dbReference>
<gene>
    <name evidence="2" type="ORF">SAMN04488082_12091</name>
</gene>
<evidence type="ECO:0008006" key="4">
    <source>
        <dbReference type="Google" id="ProtNLM"/>
    </source>
</evidence>
<feature type="transmembrane region" description="Helical" evidence="1">
    <location>
        <begin position="246"/>
        <end position="267"/>
    </location>
</feature>
<feature type="transmembrane region" description="Helical" evidence="1">
    <location>
        <begin position="158"/>
        <end position="191"/>
    </location>
</feature>
<dbReference type="STRING" id="52560.SAMN04488082_12091"/>
<dbReference type="Proteomes" id="UP000198635">
    <property type="component" value="Unassembled WGS sequence"/>
</dbReference>
<feature type="transmembrane region" description="Helical" evidence="1">
    <location>
        <begin position="24"/>
        <end position="47"/>
    </location>
</feature>
<keyword evidence="3" id="KW-1185">Reference proteome</keyword>
<feature type="transmembrane region" description="Helical" evidence="1">
    <location>
        <begin position="316"/>
        <end position="344"/>
    </location>
</feature>
<reference evidence="3" key="1">
    <citation type="submission" date="2016-10" db="EMBL/GenBank/DDBJ databases">
        <authorList>
            <person name="Varghese N."/>
            <person name="Submissions S."/>
        </authorList>
    </citation>
    <scope>NUCLEOTIDE SEQUENCE [LARGE SCALE GENOMIC DNA]</scope>
    <source>
        <strain evidence="3">DSM 5918</strain>
    </source>
</reference>
<feature type="transmembrane region" description="Helical" evidence="1">
    <location>
        <begin position="279"/>
        <end position="296"/>
    </location>
</feature>
<dbReference type="RefSeq" id="WP_092378198.1">
    <property type="nucleotide sequence ID" value="NZ_FORX01000020.1"/>
</dbReference>
<dbReference type="AlphaFoldDB" id="A0A1I3YMV9"/>
<accession>A0A1I3YMV9</accession>